<evidence type="ECO:0000313" key="2">
    <source>
        <dbReference type="EMBL" id="NSL52783.1"/>
    </source>
</evidence>
<proteinExistence type="predicted"/>
<dbReference type="InterPro" id="IPR007842">
    <property type="entry name" value="HEPN_dom"/>
</dbReference>
<dbReference type="Pfam" id="PF05168">
    <property type="entry name" value="HEPN"/>
    <property type="match status" value="1"/>
</dbReference>
<dbReference type="Gene3D" id="1.20.120.330">
    <property type="entry name" value="Nucleotidyltransferases domain 2"/>
    <property type="match status" value="1"/>
</dbReference>
<gene>
    <name evidence="2" type="ORF">HR057_13585</name>
</gene>
<comment type="caution">
    <text evidence="2">The sequence shown here is derived from an EMBL/GenBank/DDBJ whole genome shotgun (WGS) entry which is preliminary data.</text>
</comment>
<evidence type="ECO:0000313" key="3">
    <source>
        <dbReference type="Proteomes" id="UP000625804"/>
    </source>
</evidence>
<organism evidence="2 3">
    <name type="scientific">Calidifontibacillus erzurumensis</name>
    <dbReference type="NCBI Taxonomy" id="2741433"/>
    <lineage>
        <taxon>Bacteria</taxon>
        <taxon>Bacillati</taxon>
        <taxon>Bacillota</taxon>
        <taxon>Bacilli</taxon>
        <taxon>Bacillales</taxon>
        <taxon>Bacillaceae</taxon>
        <taxon>Calidifontibacillus/Schinkia group</taxon>
        <taxon>Calidifontibacillus</taxon>
    </lineage>
</organism>
<dbReference type="AlphaFoldDB" id="A0A8J8GJA4"/>
<reference evidence="2" key="1">
    <citation type="submission" date="2020-06" db="EMBL/GenBank/DDBJ databases">
        <title>A novel thermopfilic bacterium from Erzurum, Turkey.</title>
        <authorList>
            <person name="Adiguzel A."/>
            <person name="Ay H."/>
            <person name="Baltaci M.O."/>
        </authorList>
    </citation>
    <scope>NUCLEOTIDE SEQUENCE</scope>
    <source>
        <strain evidence="2">P2</strain>
    </source>
</reference>
<keyword evidence="3" id="KW-1185">Reference proteome</keyword>
<evidence type="ECO:0000259" key="1">
    <source>
        <dbReference type="Pfam" id="PF05168"/>
    </source>
</evidence>
<feature type="domain" description="HEPN" evidence="1">
    <location>
        <begin position="3"/>
        <end position="45"/>
    </location>
</feature>
<dbReference type="Proteomes" id="UP000625804">
    <property type="component" value="Unassembled WGS sequence"/>
</dbReference>
<sequence length="55" mass="6444">MEIQSAVEDLKAAQTLHEEQLYNQSVNRSYYSMMHSLKALFEKEKMLFLTGSQVF</sequence>
<dbReference type="RefSeq" id="WP_173731980.1">
    <property type="nucleotide sequence ID" value="NZ_JABTTE010000021.1"/>
</dbReference>
<accession>A0A8J8GJA4</accession>
<protein>
    <submittedName>
        <fullName evidence="2">HEPN domain-containing protein</fullName>
    </submittedName>
</protein>
<dbReference type="EMBL" id="JABTTE010000021">
    <property type="protein sequence ID" value="NSL52783.1"/>
    <property type="molecule type" value="Genomic_DNA"/>
</dbReference>
<name>A0A8J8GJA4_9BACI</name>